<evidence type="ECO:0000313" key="1">
    <source>
        <dbReference type="EMBL" id="TET11737.1"/>
    </source>
</evidence>
<comment type="caution">
    <text evidence="1">The sequence shown here is derived from an EMBL/GenBank/DDBJ whole genome shotgun (WGS) entry which is preliminary data.</text>
</comment>
<sequence>MEKGLIQIYTGEGKGKTTAAIGQAVRARGRGYKVLLIQFLKEKKGSGEISLLESLGIKVTCKGGKYKWPFLNKIGEDERKKIRTEWTTLLDKITQEISVQRYDLLILDEVNVVVHYGLIDEDRLINFIKKKPDFLEVILTGRHASPRLVQAAHLVSEIRNVKHPFEKGVKARKGIEY</sequence>
<dbReference type="PANTHER" id="PTHR46638">
    <property type="entry name" value="CORRINOID ADENOSYLTRANSFERASE"/>
    <property type="match status" value="1"/>
</dbReference>
<accession>A0A523S132</accession>
<name>A0A523S132_UNCAE</name>
<dbReference type="PIRSF" id="PIRSF015617">
    <property type="entry name" value="Adensltrnsf_CobA"/>
    <property type="match status" value="1"/>
</dbReference>
<protein>
    <submittedName>
        <fullName evidence="1">Cob(I)yrinic acid a,c-diamide adenosyltransferase</fullName>
    </submittedName>
</protein>
<dbReference type="EMBL" id="SOKJ01000131">
    <property type="protein sequence ID" value="TET11737.1"/>
    <property type="molecule type" value="Genomic_DNA"/>
</dbReference>
<dbReference type="InterPro" id="IPR027417">
    <property type="entry name" value="P-loop_NTPase"/>
</dbReference>
<reference evidence="1 2" key="1">
    <citation type="submission" date="2019-03" db="EMBL/GenBank/DDBJ databases">
        <title>Metabolic potential of uncultured bacteria and archaea associated with petroleum seepage in deep-sea sediments.</title>
        <authorList>
            <person name="Dong X."/>
            <person name="Hubert C."/>
        </authorList>
    </citation>
    <scope>NUCLEOTIDE SEQUENCE [LARGE SCALE GENOMIC DNA]</scope>
    <source>
        <strain evidence="1">E44_bin7</strain>
    </source>
</reference>
<dbReference type="SUPFAM" id="SSF52540">
    <property type="entry name" value="P-loop containing nucleoside triphosphate hydrolases"/>
    <property type="match status" value="1"/>
</dbReference>
<dbReference type="GO" id="GO:0005524">
    <property type="term" value="F:ATP binding"/>
    <property type="evidence" value="ECO:0007669"/>
    <property type="project" value="InterPro"/>
</dbReference>
<dbReference type="PANTHER" id="PTHR46638:SF1">
    <property type="entry name" value="CORRINOID ADENOSYLTRANSFERASE"/>
    <property type="match status" value="1"/>
</dbReference>
<dbReference type="Pfam" id="PF02572">
    <property type="entry name" value="CobA_CobO_BtuR"/>
    <property type="match status" value="1"/>
</dbReference>
<dbReference type="InterPro" id="IPR003724">
    <property type="entry name" value="CblAdoTrfase_CobA"/>
</dbReference>
<dbReference type="Gene3D" id="3.40.50.300">
    <property type="entry name" value="P-loop containing nucleotide triphosphate hydrolases"/>
    <property type="match status" value="1"/>
</dbReference>
<dbReference type="AlphaFoldDB" id="A0A523S132"/>
<keyword evidence="1" id="KW-0808">Transferase</keyword>
<evidence type="ECO:0000313" key="2">
    <source>
        <dbReference type="Proteomes" id="UP000316360"/>
    </source>
</evidence>
<gene>
    <name evidence="1" type="ORF">E3J84_02470</name>
</gene>
<dbReference type="GO" id="GO:0008817">
    <property type="term" value="F:corrinoid adenosyltransferase activity"/>
    <property type="evidence" value="ECO:0007669"/>
    <property type="project" value="InterPro"/>
</dbReference>
<dbReference type="GO" id="GO:0009236">
    <property type="term" value="P:cobalamin biosynthetic process"/>
    <property type="evidence" value="ECO:0007669"/>
    <property type="project" value="InterPro"/>
</dbReference>
<proteinExistence type="predicted"/>
<organism evidence="1 2">
    <name type="scientific">Aerophobetes bacterium</name>
    <dbReference type="NCBI Taxonomy" id="2030807"/>
    <lineage>
        <taxon>Bacteria</taxon>
        <taxon>Candidatus Aerophobota</taxon>
    </lineage>
</organism>
<dbReference type="Proteomes" id="UP000316360">
    <property type="component" value="Unassembled WGS sequence"/>
</dbReference>